<dbReference type="Proteomes" id="UP000259270">
    <property type="component" value="Segment"/>
</dbReference>
<evidence type="ECO:0000313" key="2">
    <source>
        <dbReference type="Proteomes" id="UP000259270"/>
    </source>
</evidence>
<accession>A0A291LFP8</accession>
<dbReference type="GeneID" id="55604938"/>
<evidence type="ECO:0000313" key="1">
    <source>
        <dbReference type="EMBL" id="ATI18218.1"/>
    </source>
</evidence>
<dbReference type="KEGG" id="vg:55604938"/>
<proteinExistence type="predicted"/>
<dbReference type="RefSeq" id="YP_009834870.1">
    <property type="nucleotide sequence ID" value="NC_048674.1"/>
</dbReference>
<sequence>MVDLDYPVLIRNGLKPQGGIVSEDFIRTSSNFFYLVDAVGFEPTCLPRGNGFTVRRYTAIVAEHSEFGWRGGIRTHDIRINSPLFYLLNYTPLEAGGGFEPPISR</sequence>
<reference evidence="1 2" key="1">
    <citation type="submission" date="2017-07" db="EMBL/GenBank/DDBJ databases">
        <title>In vitro design and evaluation of phage cocktails against multidrug-resistant Aeromonas salmonicida.</title>
        <authorList>
            <person name="Chen L."/>
            <person name="Yuan S."/>
            <person name="Ma Y."/>
        </authorList>
    </citation>
    <scope>NUCLEOTIDE SEQUENCE [LARGE SCALE GENOMIC DNA]</scope>
</reference>
<protein>
    <submittedName>
        <fullName evidence="1">Uncharacterized protein</fullName>
    </submittedName>
</protein>
<dbReference type="EMBL" id="MF498775">
    <property type="protein sequence ID" value="ATI18218.1"/>
    <property type="molecule type" value="Genomic_DNA"/>
</dbReference>
<dbReference type="AntiFam" id="ANF00012">
    <property type="entry name" value="tRNA translation"/>
</dbReference>
<name>A0A291LFP8_9CAUD</name>
<organism evidence="1 2">
    <name type="scientific">Aeromonas phage AS-sw</name>
    <dbReference type="NCBI Taxonomy" id="2026113"/>
    <lineage>
        <taxon>Viruses</taxon>
        <taxon>Duplodnaviria</taxon>
        <taxon>Heunggongvirae</taxon>
        <taxon>Uroviricota</taxon>
        <taxon>Caudoviricetes</taxon>
        <taxon>Pantevenvirales</taxon>
        <taxon>Straboviridae</taxon>
        <taxon>Emmerichvirinae</taxon>
        <taxon>Ceceduovirus</taxon>
        <taxon>Ceceduovirus assw</taxon>
    </lineage>
</organism>
<keyword evidence="2" id="KW-1185">Reference proteome</keyword>